<dbReference type="InterPro" id="IPR036397">
    <property type="entry name" value="RNaseH_sf"/>
</dbReference>
<evidence type="ECO:0000313" key="1">
    <source>
        <dbReference type="EMBL" id="KYM76697.1"/>
    </source>
</evidence>
<name>A0A151HYC7_9HYME</name>
<organism evidence="1 2">
    <name type="scientific">Atta colombica</name>
    <dbReference type="NCBI Taxonomy" id="520822"/>
    <lineage>
        <taxon>Eukaryota</taxon>
        <taxon>Metazoa</taxon>
        <taxon>Ecdysozoa</taxon>
        <taxon>Arthropoda</taxon>
        <taxon>Hexapoda</taxon>
        <taxon>Insecta</taxon>
        <taxon>Pterygota</taxon>
        <taxon>Neoptera</taxon>
        <taxon>Endopterygota</taxon>
        <taxon>Hymenoptera</taxon>
        <taxon>Apocrita</taxon>
        <taxon>Aculeata</taxon>
        <taxon>Formicoidea</taxon>
        <taxon>Formicidae</taxon>
        <taxon>Myrmicinae</taxon>
        <taxon>Atta</taxon>
    </lineage>
</organism>
<dbReference type="Gene3D" id="3.30.420.10">
    <property type="entry name" value="Ribonuclease H-like superfamily/Ribonuclease H"/>
    <property type="match status" value="1"/>
</dbReference>
<evidence type="ECO:0008006" key="3">
    <source>
        <dbReference type="Google" id="ProtNLM"/>
    </source>
</evidence>
<accession>A0A151HYC7</accession>
<dbReference type="STRING" id="520822.A0A151HYC7"/>
<dbReference type="EMBL" id="KQ976721">
    <property type="protein sequence ID" value="KYM76697.1"/>
    <property type="molecule type" value="Genomic_DNA"/>
</dbReference>
<dbReference type="GO" id="GO:0003676">
    <property type="term" value="F:nucleic acid binding"/>
    <property type="evidence" value="ECO:0007669"/>
    <property type="project" value="InterPro"/>
</dbReference>
<gene>
    <name evidence="1" type="ORF">ALC53_12883</name>
</gene>
<protein>
    <recommendedName>
        <fullName evidence="3">Integrase catalytic domain-containing protein</fullName>
    </recommendedName>
</protein>
<reference evidence="1 2" key="1">
    <citation type="submission" date="2015-09" db="EMBL/GenBank/DDBJ databases">
        <title>Atta colombica WGS genome.</title>
        <authorList>
            <person name="Nygaard S."/>
            <person name="Hu H."/>
            <person name="Boomsma J."/>
            <person name="Zhang G."/>
        </authorList>
    </citation>
    <scope>NUCLEOTIDE SEQUENCE [LARGE SCALE GENOMIC DNA]</scope>
    <source>
        <strain evidence="1">Treedump-2</strain>
        <tissue evidence="1">Whole body</tissue>
    </source>
</reference>
<dbReference type="AlphaFoldDB" id="A0A151HYC7"/>
<keyword evidence="2" id="KW-1185">Reference proteome</keyword>
<dbReference type="Proteomes" id="UP000078540">
    <property type="component" value="Unassembled WGS sequence"/>
</dbReference>
<evidence type="ECO:0000313" key="2">
    <source>
        <dbReference type="Proteomes" id="UP000078540"/>
    </source>
</evidence>
<proteinExistence type="predicted"/>
<dbReference type="PANTHER" id="PTHR46585">
    <property type="entry name" value="INTEGRASE CORE DOMAIN CONTAINING PROTEIN"/>
    <property type="match status" value="1"/>
</dbReference>
<sequence length="429" mass="50443">MLRCSLTHDSTKITNTIVIVIDVLSTHESLKTKNGTEMVTVIAKIIRDDGTCPKNLQTDMGKKFYNANVQILLKKHNINYYSTYSVMKSSNIDVTPTIAKFLNTVYSTVKAVALPLFKVDDSVRVNKFKTIFEKRYTPNWTEMFKIVKAQRTNHVTYLLEDYRGKPIAEGFYEYELHRVVIPTYRIQRLQRDIWYVGQTGKKLKSRIQEHRRHINSSSGTRSVIMNHCHLIMISIEHEEFSAMLPRRRPNRIFTAPKSCSVVPRFKKSHRIVSRKITKFVTRRTIEDFIQLQLVVQSISSTTHSYIIQPIISCNGNLLSSLFIVLKETSNIQPLDVNGFRIWKNFAKKFFRYCFMIRKSFYTNERPKEFENPVEFSFDKSSRTCDIKGYSNRIIIKCFLIKCFWYKKSLCLKYFFIDHYCNIPIDLTNQ</sequence>
<dbReference type="PANTHER" id="PTHR46585:SF1">
    <property type="entry name" value="CHROMO DOMAIN-CONTAINING PROTEIN"/>
    <property type="match status" value="1"/>
</dbReference>